<sequence>MATSNVVFAISMVLALLTRSTVVFAVTCQDGVQSIIPCMPFLLGGGSNQASSQCCASAQNLNSEVSSTADRRALCQCFKDAVKATNIDNARAEELPKMCHINLGFDITPDIDCTK</sequence>
<evidence type="ECO:0000259" key="4">
    <source>
        <dbReference type="SMART" id="SM00499"/>
    </source>
</evidence>
<dbReference type="GO" id="GO:0006869">
    <property type="term" value="P:lipid transport"/>
    <property type="evidence" value="ECO:0007669"/>
    <property type="project" value="InterPro"/>
</dbReference>
<dbReference type="EnsemblPlants" id="Kaladp0040s0667.1.v1.1">
    <property type="protein sequence ID" value="Kaladp0040s0667.1.v1.1.CDS.1"/>
    <property type="gene ID" value="Kaladp0040s0667.v1.1"/>
</dbReference>
<feature type="signal peptide" evidence="3">
    <location>
        <begin position="1"/>
        <end position="25"/>
    </location>
</feature>
<dbReference type="OMA" id="INCDTIK"/>
<dbReference type="SUPFAM" id="SSF47699">
    <property type="entry name" value="Bifunctional inhibitor/lipid-transfer protein/seed storage 2S albumin"/>
    <property type="match status" value="1"/>
</dbReference>
<keyword evidence="2" id="KW-0813">Transport</keyword>
<dbReference type="InterPro" id="IPR036312">
    <property type="entry name" value="Bifun_inhib/LTP/seed_sf"/>
</dbReference>
<dbReference type="InterPro" id="IPR016140">
    <property type="entry name" value="Bifunc_inhib/LTP/seed_store"/>
</dbReference>
<dbReference type="Gene3D" id="1.10.110.10">
    <property type="entry name" value="Plant lipid-transfer and hydrophobic proteins"/>
    <property type="match status" value="1"/>
</dbReference>
<evidence type="ECO:0000313" key="5">
    <source>
        <dbReference type="EnsemblPlants" id="Kaladp0040s0667.1.v1.1.CDS.1"/>
    </source>
</evidence>
<evidence type="ECO:0000313" key="6">
    <source>
        <dbReference type="Proteomes" id="UP000594263"/>
    </source>
</evidence>
<evidence type="ECO:0000256" key="2">
    <source>
        <dbReference type="RuleBase" id="RU000628"/>
    </source>
</evidence>
<dbReference type="Proteomes" id="UP000594263">
    <property type="component" value="Unplaced"/>
</dbReference>
<dbReference type="Gramene" id="Kaladp0040s0667.1.v1.1">
    <property type="protein sequence ID" value="Kaladp0040s0667.1.v1.1.CDS.1"/>
    <property type="gene ID" value="Kaladp0040s0667.v1.1"/>
</dbReference>
<dbReference type="InterPro" id="IPR000528">
    <property type="entry name" value="Plant_nsLTP"/>
</dbReference>
<dbReference type="GO" id="GO:0008289">
    <property type="term" value="F:lipid binding"/>
    <property type="evidence" value="ECO:0007669"/>
    <property type="project" value="UniProtKB-KW"/>
</dbReference>
<evidence type="ECO:0000256" key="3">
    <source>
        <dbReference type="SAM" id="SignalP"/>
    </source>
</evidence>
<reference evidence="5" key="1">
    <citation type="submission" date="2021-01" db="UniProtKB">
        <authorList>
            <consortium name="EnsemblPlants"/>
        </authorList>
    </citation>
    <scope>IDENTIFICATION</scope>
</reference>
<comment type="similarity">
    <text evidence="1 2">Belongs to the plant LTP family.</text>
</comment>
<keyword evidence="6" id="KW-1185">Reference proteome</keyword>
<dbReference type="CDD" id="cd01960">
    <property type="entry name" value="nsLTP1"/>
    <property type="match status" value="1"/>
</dbReference>
<accession>A0A7N0TP35</accession>
<dbReference type="Pfam" id="PF00234">
    <property type="entry name" value="Tryp_alpha_amyl"/>
    <property type="match status" value="1"/>
</dbReference>
<keyword evidence="3" id="KW-0732">Signal</keyword>
<dbReference type="SMART" id="SM00499">
    <property type="entry name" value="AAI"/>
    <property type="match status" value="1"/>
</dbReference>
<keyword evidence="2" id="KW-0446">Lipid-binding</keyword>
<feature type="chain" id="PRO_5029857039" description="Non-specific lipid-transfer protein" evidence="3">
    <location>
        <begin position="26"/>
        <end position="115"/>
    </location>
</feature>
<organism evidence="5 6">
    <name type="scientific">Kalanchoe fedtschenkoi</name>
    <name type="common">Lavender scallops</name>
    <name type="synonym">South American air plant</name>
    <dbReference type="NCBI Taxonomy" id="63787"/>
    <lineage>
        <taxon>Eukaryota</taxon>
        <taxon>Viridiplantae</taxon>
        <taxon>Streptophyta</taxon>
        <taxon>Embryophyta</taxon>
        <taxon>Tracheophyta</taxon>
        <taxon>Spermatophyta</taxon>
        <taxon>Magnoliopsida</taxon>
        <taxon>eudicotyledons</taxon>
        <taxon>Gunneridae</taxon>
        <taxon>Pentapetalae</taxon>
        <taxon>Saxifragales</taxon>
        <taxon>Crassulaceae</taxon>
        <taxon>Kalanchoe</taxon>
    </lineage>
</organism>
<proteinExistence type="inferred from homology"/>
<comment type="function">
    <text evidence="2">Plant non-specific lipid-transfer proteins transfer phospholipids as well as galactolipids across membranes. May play a role in wax or cutin deposition in the cell walls of expanding epidermal cells and certain secretory tissues.</text>
</comment>
<dbReference type="PRINTS" id="PR00382">
    <property type="entry name" value="LIPIDTRNSFER"/>
</dbReference>
<dbReference type="AlphaFoldDB" id="A0A7N0TP35"/>
<feature type="domain" description="Bifunctional inhibitor/plant lipid transfer protein/seed storage helical" evidence="4">
    <location>
        <begin position="28"/>
        <end position="113"/>
    </location>
</feature>
<protein>
    <recommendedName>
        <fullName evidence="2">Non-specific lipid-transfer protein</fullName>
    </recommendedName>
</protein>
<name>A0A7N0TP35_KALFE</name>
<evidence type="ECO:0000256" key="1">
    <source>
        <dbReference type="ARBA" id="ARBA00009748"/>
    </source>
</evidence>
<dbReference type="PANTHER" id="PTHR33076">
    <property type="entry name" value="NON-SPECIFIC LIPID-TRANSFER PROTEIN 2-RELATED"/>
    <property type="match status" value="1"/>
</dbReference>